<dbReference type="GO" id="GO:0045927">
    <property type="term" value="P:positive regulation of growth"/>
    <property type="evidence" value="ECO:0007669"/>
    <property type="project" value="InterPro"/>
</dbReference>
<feature type="region of interest" description="Disordered" evidence="1">
    <location>
        <begin position="637"/>
        <end position="671"/>
    </location>
</feature>
<name>A0A835DI27_TETSI</name>
<dbReference type="Proteomes" id="UP000655225">
    <property type="component" value="Unassembled WGS sequence"/>
</dbReference>
<organism evidence="4 5">
    <name type="scientific">Tetracentron sinense</name>
    <name type="common">Spur-leaf</name>
    <dbReference type="NCBI Taxonomy" id="13715"/>
    <lineage>
        <taxon>Eukaryota</taxon>
        <taxon>Viridiplantae</taxon>
        <taxon>Streptophyta</taxon>
        <taxon>Embryophyta</taxon>
        <taxon>Tracheophyta</taxon>
        <taxon>Spermatophyta</taxon>
        <taxon>Magnoliopsida</taxon>
        <taxon>Trochodendrales</taxon>
        <taxon>Trochodendraceae</taxon>
        <taxon>Tetracentron</taxon>
    </lineage>
</organism>
<comment type="caution">
    <text evidence="4">The sequence shown here is derived from an EMBL/GenBank/DDBJ whole genome shotgun (WGS) entry which is preliminary data.</text>
</comment>
<feature type="domain" description="DUF3475" evidence="3">
    <location>
        <begin position="203"/>
        <end position="259"/>
    </location>
</feature>
<dbReference type="OMA" id="VNDGIPH"/>
<dbReference type="PANTHER" id="PTHR31730">
    <property type="entry name" value="OS01G0873900 PROTEIN"/>
    <property type="match status" value="1"/>
</dbReference>
<dbReference type="InterPro" id="IPR045021">
    <property type="entry name" value="PSI1/2/3"/>
</dbReference>
<feature type="compositionally biased region" description="Polar residues" evidence="1">
    <location>
        <begin position="658"/>
        <end position="668"/>
    </location>
</feature>
<dbReference type="InterPro" id="IPR021864">
    <property type="entry name" value="DUF3475"/>
</dbReference>
<dbReference type="Pfam" id="PF05003">
    <property type="entry name" value="DUF668"/>
    <property type="match status" value="1"/>
</dbReference>
<gene>
    <name evidence="4" type="ORF">HHK36_009089</name>
</gene>
<reference evidence="4 5" key="1">
    <citation type="submission" date="2020-04" db="EMBL/GenBank/DDBJ databases">
        <title>Plant Genome Project.</title>
        <authorList>
            <person name="Zhang R.-G."/>
        </authorList>
    </citation>
    <scope>NUCLEOTIDE SEQUENCE [LARGE SCALE GENOMIC DNA]</scope>
    <source>
        <strain evidence="4">YNK0</strain>
        <tissue evidence="4">Leaf</tissue>
    </source>
</reference>
<dbReference type="PANTHER" id="PTHR31730:SF32">
    <property type="entry name" value="PROTEIN PSK SIMULATOR 1"/>
    <property type="match status" value="1"/>
</dbReference>
<evidence type="ECO:0000259" key="3">
    <source>
        <dbReference type="Pfam" id="PF11961"/>
    </source>
</evidence>
<evidence type="ECO:0008006" key="6">
    <source>
        <dbReference type="Google" id="ProtNLM"/>
    </source>
</evidence>
<sequence>MGTAGTVNVLCCLNRNANVTVVLMDWSFGDDSNRIVTLTVFYAMGGICSRRSTVVNTRSGSFPRENGHVVHHGSGMDYHSRGLSSKTSNLTPSPMGESMEKQLQEHFSFPEMKTSTYGSNLDDINDGIPRLSRAFSRKSRSTRSKQAAVAKVSEVSSLLGRAGTVGFGKAVEVLDTLGSSMTNLNLSSGFVSGVTTKGNKISILAFEIANTIVKGANLMQSLSKENIKHLKEVVLPSEAVQYLVSKDMDELLRIAAADKREELKVFAGEVIRFGNRCKDPQWHNLDRYFEKLNSELTHQKQLKEEAEAVMQQLMILVQYTAVSISPILRNAGNHVFGFKFSSENPFVRGEKMTGEIRVYGAVRSCGLGIEELYHELHALDRFEQDYRRKLQEEDNSNAAQRASNTFLDDGQRVMEKLVDIVPFLHLEINNAFGSADGDRTVKGSLNNHQRLGSAGLALHYANIISQIDTIVSRSSSVPPNTRDTLYQGLPPSIKSALRSKLQSFQVKEEITVPQIKAEMEKTLQWLVPIATNTTKSEVNRKPAGQTDLIRIETLYHADKEKTEVYILELVVWLHHLVSHSRIGPNGGIRSPIKSPIRSPSQKTILLSTHKPGASSPILTVEDKEMLRDVNKRKLTPGISKSQEFDTVKTRLSRHNRLSKSNSHSPTSGSKKEFLPIRRAAVPVIDFDIDRIKALDLIDRVDTLRTL</sequence>
<evidence type="ECO:0000256" key="1">
    <source>
        <dbReference type="SAM" id="MobiDB-lite"/>
    </source>
</evidence>
<keyword evidence="5" id="KW-1185">Reference proteome</keyword>
<dbReference type="Pfam" id="PF11961">
    <property type="entry name" value="DUF3475"/>
    <property type="match status" value="1"/>
</dbReference>
<dbReference type="InterPro" id="IPR007700">
    <property type="entry name" value="DUF668"/>
</dbReference>
<evidence type="ECO:0000259" key="2">
    <source>
        <dbReference type="Pfam" id="PF05003"/>
    </source>
</evidence>
<accession>A0A835DI27</accession>
<dbReference type="AlphaFoldDB" id="A0A835DI27"/>
<dbReference type="EMBL" id="JABCRI010000006">
    <property type="protein sequence ID" value="KAF8404206.1"/>
    <property type="molecule type" value="Genomic_DNA"/>
</dbReference>
<feature type="domain" description="DUF668" evidence="2">
    <location>
        <begin position="450"/>
        <end position="535"/>
    </location>
</feature>
<protein>
    <recommendedName>
        <fullName evidence="6">DUF668 domain-containing protein</fullName>
    </recommendedName>
</protein>
<proteinExistence type="predicted"/>
<evidence type="ECO:0000313" key="4">
    <source>
        <dbReference type="EMBL" id="KAF8404206.1"/>
    </source>
</evidence>
<evidence type="ECO:0000313" key="5">
    <source>
        <dbReference type="Proteomes" id="UP000655225"/>
    </source>
</evidence>
<dbReference type="OrthoDB" id="2020544at2759"/>